<dbReference type="SUPFAM" id="SSF51445">
    <property type="entry name" value="(Trans)glycosidases"/>
    <property type="match status" value="1"/>
</dbReference>
<dbReference type="EnsemblPlants" id="LPERR05G16550.1">
    <property type="protein sequence ID" value="LPERR05G16550.1"/>
    <property type="gene ID" value="LPERR05G16550"/>
</dbReference>
<dbReference type="AlphaFoldDB" id="A0A0D9WHV8"/>
<dbReference type="Gene3D" id="3.20.20.70">
    <property type="entry name" value="Aldolase class I"/>
    <property type="match status" value="1"/>
</dbReference>
<keyword evidence="2" id="KW-1185">Reference proteome</keyword>
<sequence>MHFHLTSVHPHPCEPRHASPSTLPLYRCHLRTDAARYLPPSPSVFAVLPSHRPLHIGVSVGRLWLCARTCENYARPPQLQDVFGSCRHHNHGRVGMGRWLERPAPLIIGYNVRHISQETYDIQANMEVIAINQDNVVIALYDALN</sequence>
<evidence type="ECO:0000313" key="1">
    <source>
        <dbReference type="EnsemblPlants" id="LPERR05G16550.1"/>
    </source>
</evidence>
<name>A0A0D9WHV8_9ORYZ</name>
<dbReference type="Gramene" id="LPERR05G16550.1">
    <property type="protein sequence ID" value="LPERR05G16550.1"/>
    <property type="gene ID" value="LPERR05G16550"/>
</dbReference>
<organism evidence="1 2">
    <name type="scientific">Leersia perrieri</name>
    <dbReference type="NCBI Taxonomy" id="77586"/>
    <lineage>
        <taxon>Eukaryota</taxon>
        <taxon>Viridiplantae</taxon>
        <taxon>Streptophyta</taxon>
        <taxon>Embryophyta</taxon>
        <taxon>Tracheophyta</taxon>
        <taxon>Spermatophyta</taxon>
        <taxon>Magnoliopsida</taxon>
        <taxon>Liliopsida</taxon>
        <taxon>Poales</taxon>
        <taxon>Poaceae</taxon>
        <taxon>BOP clade</taxon>
        <taxon>Oryzoideae</taxon>
        <taxon>Oryzeae</taxon>
        <taxon>Oryzinae</taxon>
        <taxon>Leersia</taxon>
    </lineage>
</organism>
<reference evidence="1" key="3">
    <citation type="submission" date="2015-04" db="UniProtKB">
        <authorList>
            <consortium name="EnsemblPlants"/>
        </authorList>
    </citation>
    <scope>IDENTIFICATION</scope>
</reference>
<accession>A0A0D9WHV8</accession>
<evidence type="ECO:0000313" key="2">
    <source>
        <dbReference type="Proteomes" id="UP000032180"/>
    </source>
</evidence>
<dbReference type="HOGENOM" id="CLU_153452_0_0_1"/>
<reference evidence="1 2" key="1">
    <citation type="submission" date="2012-08" db="EMBL/GenBank/DDBJ databases">
        <title>Oryza genome evolution.</title>
        <authorList>
            <person name="Wing R.A."/>
        </authorList>
    </citation>
    <scope>NUCLEOTIDE SEQUENCE</scope>
</reference>
<dbReference type="InterPro" id="IPR013785">
    <property type="entry name" value="Aldolase_TIM"/>
</dbReference>
<proteinExistence type="predicted"/>
<dbReference type="InterPro" id="IPR017853">
    <property type="entry name" value="GH"/>
</dbReference>
<dbReference type="Proteomes" id="UP000032180">
    <property type="component" value="Chromosome 5"/>
</dbReference>
<reference evidence="2" key="2">
    <citation type="submission" date="2013-12" db="EMBL/GenBank/DDBJ databases">
        <authorList>
            <person name="Yu Y."/>
            <person name="Lee S."/>
            <person name="de Baynast K."/>
            <person name="Wissotski M."/>
            <person name="Liu L."/>
            <person name="Talag J."/>
            <person name="Goicoechea J."/>
            <person name="Angelova A."/>
            <person name="Jetty R."/>
            <person name="Kudrna D."/>
            <person name="Golser W."/>
            <person name="Rivera L."/>
            <person name="Zhang J."/>
            <person name="Wing R."/>
        </authorList>
    </citation>
    <scope>NUCLEOTIDE SEQUENCE</scope>
</reference>
<protein>
    <submittedName>
        <fullName evidence="1">Uncharacterized protein</fullName>
    </submittedName>
</protein>